<keyword evidence="2" id="KW-1185">Reference proteome</keyword>
<dbReference type="RefSeq" id="WP_175380770.1">
    <property type="nucleotide sequence ID" value="NZ_CBCRYD010000020.1"/>
</dbReference>
<protein>
    <submittedName>
        <fullName evidence="1">Uncharacterized protein</fullName>
    </submittedName>
</protein>
<sequence length="193" mass="22749">MHVRQKKSTLETLTRYSNGETISHEVMRVVASDILEMHNTISEELAELEKEYDVLFHVKQGDGNGNTEIQSDQENLSLDKLLVYFPPEGKDSLEFSFFLEHEGKRFFQYYQDLYERHTEKLPLCESYDQYLKQFLEPAISKYTTIRLGVDPFDRKTTWMGLKDKDQFTLNFLPQVNYDFFSGAAQYRSKLLNV</sequence>
<dbReference type="GeneID" id="97129554"/>
<reference evidence="1 2" key="1">
    <citation type="submission" date="2020-05" db="EMBL/GenBank/DDBJ databases">
        <title>Genome Sequencing of Type Strains.</title>
        <authorList>
            <person name="Lemaire J.F."/>
            <person name="Inderbitzin P."/>
            <person name="Gregorio O.A."/>
            <person name="Collins S.B."/>
            <person name="Wespe N."/>
            <person name="Knight-Connoni V."/>
        </authorList>
    </citation>
    <scope>NUCLEOTIDE SEQUENCE [LARGE SCALE GENOMIC DNA]</scope>
    <source>
        <strain evidence="1 2">DSM 19942</strain>
    </source>
</reference>
<gene>
    <name evidence="1" type="ORF">HP548_02470</name>
</gene>
<dbReference type="EMBL" id="JABMCC010000089">
    <property type="protein sequence ID" value="NUU52959.1"/>
    <property type="molecule type" value="Genomic_DNA"/>
</dbReference>
<organism evidence="1 2">
    <name type="scientific">Paenibacillus taichungensis</name>
    <dbReference type="NCBI Taxonomy" id="484184"/>
    <lineage>
        <taxon>Bacteria</taxon>
        <taxon>Bacillati</taxon>
        <taxon>Bacillota</taxon>
        <taxon>Bacilli</taxon>
        <taxon>Bacillales</taxon>
        <taxon>Paenibacillaceae</taxon>
        <taxon>Paenibacillus</taxon>
    </lineage>
</organism>
<accession>A0ABX2MEZ2</accession>
<evidence type="ECO:0000313" key="2">
    <source>
        <dbReference type="Proteomes" id="UP000577724"/>
    </source>
</evidence>
<comment type="caution">
    <text evidence="1">The sequence shown here is derived from an EMBL/GenBank/DDBJ whole genome shotgun (WGS) entry which is preliminary data.</text>
</comment>
<name>A0ABX2MEZ2_9BACL</name>
<proteinExistence type="predicted"/>
<evidence type="ECO:0000313" key="1">
    <source>
        <dbReference type="EMBL" id="NUU52959.1"/>
    </source>
</evidence>
<dbReference type="Proteomes" id="UP000577724">
    <property type="component" value="Unassembled WGS sequence"/>
</dbReference>